<evidence type="ECO:0000313" key="7">
    <source>
        <dbReference type="Proteomes" id="UP000623467"/>
    </source>
</evidence>
<dbReference type="GO" id="GO:0006874">
    <property type="term" value="P:intracellular calcium ion homeostasis"/>
    <property type="evidence" value="ECO:0007669"/>
    <property type="project" value="TreeGrafter"/>
</dbReference>
<comment type="caution">
    <text evidence="6">The sequence shown here is derived from an EMBL/GenBank/DDBJ whole genome shotgun (WGS) entry which is preliminary data.</text>
</comment>
<dbReference type="GO" id="GO:0005615">
    <property type="term" value="C:extracellular space"/>
    <property type="evidence" value="ECO:0007669"/>
    <property type="project" value="TreeGrafter"/>
</dbReference>
<evidence type="ECO:0000256" key="4">
    <source>
        <dbReference type="ARBA" id="ARBA00023157"/>
    </source>
</evidence>
<evidence type="ECO:0000256" key="1">
    <source>
        <dbReference type="ARBA" id="ARBA00008693"/>
    </source>
</evidence>
<organism evidence="6 7">
    <name type="scientific">Mycena sanguinolenta</name>
    <dbReference type="NCBI Taxonomy" id="230812"/>
    <lineage>
        <taxon>Eukaryota</taxon>
        <taxon>Fungi</taxon>
        <taxon>Dikarya</taxon>
        <taxon>Basidiomycota</taxon>
        <taxon>Agaricomycotina</taxon>
        <taxon>Agaricomycetes</taxon>
        <taxon>Agaricomycetidae</taxon>
        <taxon>Agaricales</taxon>
        <taxon>Marasmiineae</taxon>
        <taxon>Mycenaceae</taxon>
        <taxon>Mycena</taxon>
    </lineage>
</organism>
<dbReference type="InterPro" id="IPR004978">
    <property type="entry name" value="Stanniocalcin"/>
</dbReference>
<dbReference type="PANTHER" id="PTHR11245">
    <property type="entry name" value="STANNIOCALCIN"/>
    <property type="match status" value="1"/>
</dbReference>
<keyword evidence="5" id="KW-0472">Membrane</keyword>
<keyword evidence="3" id="KW-0372">Hormone</keyword>
<comment type="similarity">
    <text evidence="1">Belongs to the stanniocalcin family.</text>
</comment>
<proteinExistence type="inferred from homology"/>
<dbReference type="PANTHER" id="PTHR11245:SF6">
    <property type="entry name" value="DUF19 DOMAIN-CONTAINING PROTEIN"/>
    <property type="match status" value="1"/>
</dbReference>
<comment type="subunit">
    <text evidence="2">Homodimer; disulfide-linked.</text>
</comment>
<feature type="transmembrane region" description="Helical" evidence="5">
    <location>
        <begin position="56"/>
        <end position="73"/>
    </location>
</feature>
<reference evidence="6" key="1">
    <citation type="submission" date="2020-05" db="EMBL/GenBank/DDBJ databases">
        <title>Mycena genomes resolve the evolution of fungal bioluminescence.</title>
        <authorList>
            <person name="Tsai I.J."/>
        </authorList>
    </citation>
    <scope>NUCLEOTIDE SEQUENCE</scope>
    <source>
        <strain evidence="6">160909Yilan</strain>
    </source>
</reference>
<accession>A0A8H6YWM3</accession>
<evidence type="ECO:0000256" key="2">
    <source>
        <dbReference type="ARBA" id="ARBA00011748"/>
    </source>
</evidence>
<dbReference type="GO" id="GO:0005179">
    <property type="term" value="F:hormone activity"/>
    <property type="evidence" value="ECO:0007669"/>
    <property type="project" value="UniProtKB-KW"/>
</dbReference>
<evidence type="ECO:0000313" key="6">
    <source>
        <dbReference type="EMBL" id="KAF7366277.1"/>
    </source>
</evidence>
<gene>
    <name evidence="6" type="ORF">MSAN_00883900</name>
</gene>
<protein>
    <submittedName>
        <fullName evidence="6">Uncharacterized protein</fullName>
    </submittedName>
</protein>
<dbReference type="EMBL" id="JACAZH010000006">
    <property type="protein sequence ID" value="KAF7366277.1"/>
    <property type="molecule type" value="Genomic_DNA"/>
</dbReference>
<sequence length="241" mass="26617">MYRFLSCQAMFKRTLIRRRAPSFSLCFPDLPPRGSLIHLYFFKTTIIPFDTMFRRFNFVLTLIFFVFPFIIAAQNSSECAAPVRNDCTFYTDCLEARYDCGPDGYPLAFGFHFCNKFADSKSELSSAGQVWMSNTMLCLQRALVPEATGAPGAAATCADLKTKAFATHADCYVQSGLCSLPITDWEKIAFEIVGPGTLVDSFDALKATASVGVQCTEFFAKVVASNILRVRGAGPSIFQAL</sequence>
<keyword evidence="5" id="KW-0812">Transmembrane</keyword>
<dbReference type="Proteomes" id="UP000623467">
    <property type="component" value="Unassembled WGS sequence"/>
</dbReference>
<name>A0A8H6YWM3_9AGAR</name>
<keyword evidence="5" id="KW-1133">Transmembrane helix</keyword>
<keyword evidence="7" id="KW-1185">Reference proteome</keyword>
<keyword evidence="4" id="KW-1015">Disulfide bond</keyword>
<dbReference type="OrthoDB" id="2251794at2759"/>
<evidence type="ECO:0000256" key="3">
    <source>
        <dbReference type="ARBA" id="ARBA00022702"/>
    </source>
</evidence>
<dbReference type="AlphaFoldDB" id="A0A8H6YWM3"/>
<evidence type="ECO:0000256" key="5">
    <source>
        <dbReference type="SAM" id="Phobius"/>
    </source>
</evidence>